<proteinExistence type="predicted"/>
<evidence type="ECO:0000256" key="2">
    <source>
        <dbReference type="ARBA" id="ARBA00022777"/>
    </source>
</evidence>
<sequence>MLSDSTLGIAGGEGQAPSLPSPDGPAHRKPCSGSPSMAPARGRVWPMVRGVRCVSCNFVLDQDDPVAEAGTVTSPMEELTFVFARLKGLLLTDSKASEAVEDLAEAVKKSVPGSLGAGVSLIDDQGRKRSTGYTDDVVAAADELQYELGQGPCLTAWAAESTVQIDDVRTDDRWPLWREAVADLPLRSTLSIALVHDRRSIGALKVYSPLPSAFSAQDRKQLVLLASPAATLLGTAQPDTAPAAASKALQHALATRDLIHTARGVLMERHGLDADTAMRRMLTEAASTKTDLKAVALSVINGTAGSSH</sequence>
<dbReference type="Proteomes" id="UP000272560">
    <property type="component" value="Unassembled WGS sequence"/>
</dbReference>
<evidence type="ECO:0000256" key="5">
    <source>
        <dbReference type="SAM" id="MobiDB-lite"/>
    </source>
</evidence>
<keyword evidence="8" id="KW-1185">Reference proteome</keyword>
<gene>
    <name evidence="7" type="ORF">D6T63_10570</name>
</gene>
<dbReference type="OrthoDB" id="3688893at2"/>
<accession>A0A3A5M9Y9</accession>
<evidence type="ECO:0000313" key="8">
    <source>
        <dbReference type="Proteomes" id="UP000272560"/>
    </source>
</evidence>
<comment type="caution">
    <text evidence="7">The sequence shown here is derived from an EMBL/GenBank/DDBJ whole genome shotgun (WGS) entry which is preliminary data.</text>
</comment>
<evidence type="ECO:0000259" key="6">
    <source>
        <dbReference type="PROSITE" id="PS50921"/>
    </source>
</evidence>
<dbReference type="Gene3D" id="3.30.450.40">
    <property type="match status" value="1"/>
</dbReference>
<dbReference type="InterPro" id="IPR011006">
    <property type="entry name" value="CheY-like_superfamily"/>
</dbReference>
<dbReference type="InterPro" id="IPR005561">
    <property type="entry name" value="ANTAR"/>
</dbReference>
<dbReference type="Gene3D" id="1.10.10.10">
    <property type="entry name" value="Winged helix-like DNA-binding domain superfamily/Winged helix DNA-binding domain"/>
    <property type="match status" value="1"/>
</dbReference>
<feature type="region of interest" description="Disordered" evidence="5">
    <location>
        <begin position="1"/>
        <end position="40"/>
    </location>
</feature>
<dbReference type="AlphaFoldDB" id="A0A3A5M9Y9"/>
<protein>
    <submittedName>
        <fullName evidence="7">ANTAR domain-containing protein</fullName>
    </submittedName>
</protein>
<evidence type="ECO:0000256" key="1">
    <source>
        <dbReference type="ARBA" id="ARBA00022679"/>
    </source>
</evidence>
<dbReference type="SMART" id="SM01012">
    <property type="entry name" value="ANTAR"/>
    <property type="match status" value="1"/>
</dbReference>
<keyword evidence="1" id="KW-0808">Transferase</keyword>
<dbReference type="EMBL" id="QZVT01000005">
    <property type="protein sequence ID" value="RJT79071.1"/>
    <property type="molecule type" value="Genomic_DNA"/>
</dbReference>
<evidence type="ECO:0000256" key="3">
    <source>
        <dbReference type="ARBA" id="ARBA00023015"/>
    </source>
</evidence>
<dbReference type="SUPFAM" id="SSF52172">
    <property type="entry name" value="CheY-like"/>
    <property type="match status" value="1"/>
</dbReference>
<dbReference type="Pfam" id="PF03861">
    <property type="entry name" value="ANTAR"/>
    <property type="match status" value="1"/>
</dbReference>
<dbReference type="InterPro" id="IPR029016">
    <property type="entry name" value="GAF-like_dom_sf"/>
</dbReference>
<keyword evidence="2" id="KW-0418">Kinase</keyword>
<evidence type="ECO:0000313" key="7">
    <source>
        <dbReference type="EMBL" id="RJT79071.1"/>
    </source>
</evidence>
<organism evidence="7 8">
    <name type="scientific">Arthrobacter cheniae</name>
    <dbReference type="NCBI Taxonomy" id="1258888"/>
    <lineage>
        <taxon>Bacteria</taxon>
        <taxon>Bacillati</taxon>
        <taxon>Actinomycetota</taxon>
        <taxon>Actinomycetes</taxon>
        <taxon>Micrococcales</taxon>
        <taxon>Micrococcaceae</taxon>
        <taxon>Arthrobacter</taxon>
    </lineage>
</organism>
<dbReference type="GO" id="GO:0016301">
    <property type="term" value="F:kinase activity"/>
    <property type="evidence" value="ECO:0007669"/>
    <property type="project" value="UniProtKB-KW"/>
</dbReference>
<dbReference type="InterPro" id="IPR003018">
    <property type="entry name" value="GAF"/>
</dbReference>
<dbReference type="Pfam" id="PF13185">
    <property type="entry name" value="GAF_2"/>
    <property type="match status" value="1"/>
</dbReference>
<dbReference type="InterPro" id="IPR036388">
    <property type="entry name" value="WH-like_DNA-bd_sf"/>
</dbReference>
<dbReference type="PROSITE" id="PS50921">
    <property type="entry name" value="ANTAR"/>
    <property type="match status" value="1"/>
</dbReference>
<keyword evidence="4" id="KW-0804">Transcription</keyword>
<name>A0A3A5M9Y9_9MICC</name>
<reference evidence="7 8" key="1">
    <citation type="submission" date="2018-09" db="EMBL/GenBank/DDBJ databases">
        <title>Novel species of Arthrobacter.</title>
        <authorList>
            <person name="Liu Q."/>
            <person name="Xin Y.-H."/>
        </authorList>
    </citation>
    <scope>NUCLEOTIDE SEQUENCE [LARGE SCALE GENOMIC DNA]</scope>
    <source>
        <strain evidence="7 8">Hz2</strain>
    </source>
</reference>
<feature type="domain" description="ANTAR" evidence="6">
    <location>
        <begin position="239"/>
        <end position="300"/>
    </location>
</feature>
<keyword evidence="3" id="KW-0805">Transcription regulation</keyword>
<dbReference type="GO" id="GO:0003723">
    <property type="term" value="F:RNA binding"/>
    <property type="evidence" value="ECO:0007669"/>
    <property type="project" value="InterPro"/>
</dbReference>
<evidence type="ECO:0000256" key="4">
    <source>
        <dbReference type="ARBA" id="ARBA00023163"/>
    </source>
</evidence>
<dbReference type="SUPFAM" id="SSF55781">
    <property type="entry name" value="GAF domain-like"/>
    <property type="match status" value="1"/>
</dbReference>